<gene>
    <name evidence="1" type="ORF">OXU80_06745</name>
</gene>
<protein>
    <submittedName>
        <fullName evidence="1">IclR family transcriptional regulator</fullName>
    </submittedName>
</protein>
<reference evidence="1" key="1">
    <citation type="submission" date="2022-11" db="EMBL/GenBank/DDBJ databases">
        <title>beta-Carotene-producing bacterium, Jeongeuplla avenae sp. nov., alleviates the salt stress of Arabidopsis seedlings.</title>
        <authorList>
            <person name="Jiang L."/>
            <person name="Lee J."/>
        </authorList>
    </citation>
    <scope>NUCLEOTIDE SEQUENCE</scope>
    <source>
        <strain evidence="1">DY_R2A_6</strain>
    </source>
</reference>
<keyword evidence="2" id="KW-1185">Reference proteome</keyword>
<accession>A0ACD4NTF0</accession>
<proteinExistence type="predicted"/>
<dbReference type="Proteomes" id="UP001163223">
    <property type="component" value="Chromosome"/>
</dbReference>
<organism evidence="1 2">
    <name type="scientific">Antarcticirhabdus aurantiaca</name>
    <dbReference type="NCBI Taxonomy" id="2606717"/>
    <lineage>
        <taxon>Bacteria</taxon>
        <taxon>Pseudomonadati</taxon>
        <taxon>Pseudomonadota</taxon>
        <taxon>Alphaproteobacteria</taxon>
        <taxon>Hyphomicrobiales</taxon>
        <taxon>Aurantimonadaceae</taxon>
        <taxon>Antarcticirhabdus</taxon>
    </lineage>
</organism>
<sequence length="289" mass="30521">MDGGAVRLDEAVSGASASGGAQAVERAFQLLGLVAGGAARGLSLGEAVAGSGLNKPTARRLLLALMRARMVEQDEETRRYRLGPQLYVLGQIASRRHGLLEVSGDALRRLAAATGDTAFLSMRRDDYAVCLHREEGSHPIRTHALQAGDQHPLGVGAGSLAILAALPEAEVEAVLARIEPAIRESYAGYSLDVIREDVAQARNAGVALNPGRVLQNSWGLGRALRFPDGGVAGALSLAAIDGRMGEGRRPELARLLTEEAARIETRLARMFRAGPDDTQAGTARPRRKA</sequence>
<evidence type="ECO:0000313" key="1">
    <source>
        <dbReference type="EMBL" id="WAJ29907.1"/>
    </source>
</evidence>
<evidence type="ECO:0000313" key="2">
    <source>
        <dbReference type="Proteomes" id="UP001163223"/>
    </source>
</evidence>
<dbReference type="EMBL" id="CP113520">
    <property type="protein sequence ID" value="WAJ29907.1"/>
    <property type="molecule type" value="Genomic_DNA"/>
</dbReference>
<name>A0ACD4NTF0_9HYPH</name>